<keyword evidence="2" id="KW-1185">Reference proteome</keyword>
<organism evidence="1 2">
    <name type="scientific">Mucilaginibacter corticis</name>
    <dbReference type="NCBI Taxonomy" id="2597670"/>
    <lineage>
        <taxon>Bacteria</taxon>
        <taxon>Pseudomonadati</taxon>
        <taxon>Bacteroidota</taxon>
        <taxon>Sphingobacteriia</taxon>
        <taxon>Sphingobacteriales</taxon>
        <taxon>Sphingobacteriaceae</taxon>
        <taxon>Mucilaginibacter</taxon>
    </lineage>
</organism>
<evidence type="ECO:0000313" key="1">
    <source>
        <dbReference type="EMBL" id="TSJ39683.1"/>
    </source>
</evidence>
<evidence type="ECO:0000313" key="2">
    <source>
        <dbReference type="Proteomes" id="UP000318733"/>
    </source>
</evidence>
<dbReference type="OrthoDB" id="969612at2"/>
<sequence length="124" mass="14404">MQPLNLLTNVQKARLLHSLLTDEIPNFLAFLNEQTESVLNNKDKLITVWKDQMFSIEMWFALAEEVQRILAKYNKQLDHSPNLFADQLFDGYNGIYVAHGLLQYVTLGKHNDPKFKHAVDLLFT</sequence>
<proteinExistence type="predicted"/>
<reference evidence="1 2" key="1">
    <citation type="submission" date="2019-07" db="EMBL/GenBank/DDBJ databases">
        <authorList>
            <person name="Huq M.A."/>
        </authorList>
    </citation>
    <scope>NUCLEOTIDE SEQUENCE [LARGE SCALE GENOMIC DNA]</scope>
    <source>
        <strain evidence="1 2">MAH-19</strain>
    </source>
</reference>
<protein>
    <submittedName>
        <fullName evidence="1">Uncharacterized protein</fullName>
    </submittedName>
</protein>
<comment type="caution">
    <text evidence="1">The sequence shown here is derived from an EMBL/GenBank/DDBJ whole genome shotgun (WGS) entry which is preliminary data.</text>
</comment>
<name>A0A556MIJ5_9SPHI</name>
<dbReference type="EMBL" id="VLPK01000003">
    <property type="protein sequence ID" value="TSJ39683.1"/>
    <property type="molecule type" value="Genomic_DNA"/>
</dbReference>
<accession>A0A556MIJ5</accession>
<gene>
    <name evidence="1" type="ORF">FO440_18260</name>
</gene>
<dbReference type="RefSeq" id="WP_144249720.1">
    <property type="nucleotide sequence ID" value="NZ_VLPK01000003.1"/>
</dbReference>
<dbReference type="AlphaFoldDB" id="A0A556MIJ5"/>
<dbReference type="Proteomes" id="UP000318733">
    <property type="component" value="Unassembled WGS sequence"/>
</dbReference>